<dbReference type="RefSeq" id="WP_182802045.1">
    <property type="nucleotide sequence ID" value="NZ_CP060007.1"/>
</dbReference>
<accession>A0A7G5XE80</accession>
<evidence type="ECO:0000313" key="3">
    <source>
        <dbReference type="Proteomes" id="UP000515344"/>
    </source>
</evidence>
<feature type="transmembrane region" description="Helical" evidence="1">
    <location>
        <begin position="31"/>
        <end position="53"/>
    </location>
</feature>
<keyword evidence="1" id="KW-0812">Transmembrane</keyword>
<organism evidence="2 3">
    <name type="scientific">Lacibacter sediminis</name>
    <dbReference type="NCBI Taxonomy" id="2760713"/>
    <lineage>
        <taxon>Bacteria</taxon>
        <taxon>Pseudomonadati</taxon>
        <taxon>Bacteroidota</taxon>
        <taxon>Chitinophagia</taxon>
        <taxon>Chitinophagales</taxon>
        <taxon>Chitinophagaceae</taxon>
        <taxon>Lacibacter</taxon>
    </lineage>
</organism>
<dbReference type="Proteomes" id="UP000515344">
    <property type="component" value="Chromosome"/>
</dbReference>
<feature type="transmembrane region" description="Helical" evidence="1">
    <location>
        <begin position="65"/>
        <end position="89"/>
    </location>
</feature>
<dbReference type="AlphaFoldDB" id="A0A7G5XE80"/>
<name>A0A7G5XE80_9BACT</name>
<feature type="transmembrane region" description="Helical" evidence="1">
    <location>
        <begin position="7"/>
        <end position="25"/>
    </location>
</feature>
<dbReference type="EMBL" id="CP060007">
    <property type="protein sequence ID" value="QNA43783.1"/>
    <property type="molecule type" value="Genomic_DNA"/>
</dbReference>
<protein>
    <submittedName>
        <fullName evidence="2">Uncharacterized protein</fullName>
    </submittedName>
</protein>
<keyword evidence="1" id="KW-0472">Membrane</keyword>
<keyword evidence="3" id="KW-1185">Reference proteome</keyword>
<proteinExistence type="predicted"/>
<sequence length="117" mass="13763">MKLFKQFEFYSSVLLILAFFISWLITHEGGLLFTAYYVVGALHVTGMIVHALAHWFTNTNSLRLYYHWLVVILLLLTPLGIGLWILLYAAPFMAIVYTWICWRELRALQLKEFVHLK</sequence>
<gene>
    <name evidence="2" type="ORF">H4075_17120</name>
</gene>
<dbReference type="KEGG" id="lacs:H4075_17120"/>
<keyword evidence="1" id="KW-1133">Transmembrane helix</keyword>
<reference evidence="3" key="1">
    <citation type="submission" date="2020-08" db="EMBL/GenBank/DDBJ databases">
        <title>Lacibacter sp. S13-6-6 genome sequencing.</title>
        <authorList>
            <person name="Jin L."/>
        </authorList>
    </citation>
    <scope>NUCLEOTIDE SEQUENCE [LARGE SCALE GENOMIC DNA]</scope>
    <source>
        <strain evidence="3">S13-6-6</strain>
    </source>
</reference>
<evidence type="ECO:0000313" key="2">
    <source>
        <dbReference type="EMBL" id="QNA43783.1"/>
    </source>
</evidence>
<evidence type="ECO:0000256" key="1">
    <source>
        <dbReference type="SAM" id="Phobius"/>
    </source>
</evidence>